<gene>
    <name evidence="2" type="ORF">LshimejAT787_1100570</name>
</gene>
<feature type="region of interest" description="Disordered" evidence="1">
    <location>
        <begin position="1"/>
        <end position="52"/>
    </location>
</feature>
<protein>
    <submittedName>
        <fullName evidence="2">Uncharacterized protein</fullName>
    </submittedName>
</protein>
<dbReference type="Proteomes" id="UP001063166">
    <property type="component" value="Unassembled WGS sequence"/>
</dbReference>
<sequence>MGDVASLAQEQERKTRVPDESSAGGMDAEYFDDDDFRSPTSPPSSFKPGALSGSARLANQSARTGVHFIPHGAATDVGPSAPKRPQAGNSFKSRSHDNEYIQDEKINTLGIPALAVVRWLKLDSSSLDLRRPGHMCFLLAEKFVYLGRLNCLTALRIPPIQSLQYAIAVDKPPEACANRAIGLKYLDLDVR</sequence>
<evidence type="ECO:0000313" key="2">
    <source>
        <dbReference type="EMBL" id="GLB42042.1"/>
    </source>
</evidence>
<reference evidence="2" key="1">
    <citation type="submission" date="2022-07" db="EMBL/GenBank/DDBJ databases">
        <title>The genome of Lyophyllum shimeji provides insight into the initial evolution of ectomycorrhizal fungal genome.</title>
        <authorList>
            <person name="Kobayashi Y."/>
            <person name="Shibata T."/>
            <person name="Hirakawa H."/>
            <person name="Shigenobu S."/>
            <person name="Nishiyama T."/>
            <person name="Yamada A."/>
            <person name="Hasebe M."/>
            <person name="Kawaguchi M."/>
        </authorList>
    </citation>
    <scope>NUCLEOTIDE SEQUENCE</scope>
    <source>
        <strain evidence="2">AT787</strain>
    </source>
</reference>
<feature type="compositionally biased region" description="Basic and acidic residues" evidence="1">
    <location>
        <begin position="10"/>
        <end position="19"/>
    </location>
</feature>
<accession>A0A9P3URB0</accession>
<comment type="caution">
    <text evidence="2">The sequence shown here is derived from an EMBL/GenBank/DDBJ whole genome shotgun (WGS) entry which is preliminary data.</text>
</comment>
<organism evidence="2 3">
    <name type="scientific">Lyophyllum shimeji</name>
    <name type="common">Hon-shimeji</name>
    <name type="synonym">Tricholoma shimeji</name>
    <dbReference type="NCBI Taxonomy" id="47721"/>
    <lineage>
        <taxon>Eukaryota</taxon>
        <taxon>Fungi</taxon>
        <taxon>Dikarya</taxon>
        <taxon>Basidiomycota</taxon>
        <taxon>Agaricomycotina</taxon>
        <taxon>Agaricomycetes</taxon>
        <taxon>Agaricomycetidae</taxon>
        <taxon>Agaricales</taxon>
        <taxon>Tricholomatineae</taxon>
        <taxon>Lyophyllaceae</taxon>
        <taxon>Lyophyllum</taxon>
    </lineage>
</organism>
<proteinExistence type="predicted"/>
<feature type="region of interest" description="Disordered" evidence="1">
    <location>
        <begin position="70"/>
        <end position="96"/>
    </location>
</feature>
<evidence type="ECO:0000256" key="1">
    <source>
        <dbReference type="SAM" id="MobiDB-lite"/>
    </source>
</evidence>
<name>A0A9P3URB0_LYOSH</name>
<dbReference type="EMBL" id="BRPK01000011">
    <property type="protein sequence ID" value="GLB42042.1"/>
    <property type="molecule type" value="Genomic_DNA"/>
</dbReference>
<keyword evidence="3" id="KW-1185">Reference proteome</keyword>
<dbReference type="AlphaFoldDB" id="A0A9P3URB0"/>
<evidence type="ECO:0000313" key="3">
    <source>
        <dbReference type="Proteomes" id="UP001063166"/>
    </source>
</evidence>